<dbReference type="AlphaFoldDB" id="K0JXK5"/>
<proteinExistence type="predicted"/>
<dbReference type="EMBL" id="HE804045">
    <property type="protein sequence ID" value="CCH30057.1"/>
    <property type="molecule type" value="Genomic_DNA"/>
</dbReference>
<dbReference type="Gene3D" id="3.20.20.80">
    <property type="entry name" value="Glycosidases"/>
    <property type="match status" value="1"/>
</dbReference>
<organism evidence="1 2">
    <name type="scientific">Saccharothrix espanaensis (strain ATCC 51144 / DSM 44229 / JCM 9112 / NBRC 15066 / NRRL 15764)</name>
    <dbReference type="NCBI Taxonomy" id="1179773"/>
    <lineage>
        <taxon>Bacteria</taxon>
        <taxon>Bacillati</taxon>
        <taxon>Actinomycetota</taxon>
        <taxon>Actinomycetes</taxon>
        <taxon>Pseudonocardiales</taxon>
        <taxon>Pseudonocardiaceae</taxon>
        <taxon>Saccharothrix</taxon>
    </lineage>
</organism>
<evidence type="ECO:0000313" key="1">
    <source>
        <dbReference type="EMBL" id="CCH30057.1"/>
    </source>
</evidence>
<dbReference type="SUPFAM" id="SSF51445">
    <property type="entry name" value="(Trans)glycosidases"/>
    <property type="match status" value="1"/>
</dbReference>
<dbReference type="RefSeq" id="WP_015100169.1">
    <property type="nucleotide sequence ID" value="NC_019673.1"/>
</dbReference>
<protein>
    <recommendedName>
        <fullName evidence="3">Abortive infection protein</fullName>
    </recommendedName>
</protein>
<evidence type="ECO:0008006" key="3">
    <source>
        <dbReference type="Google" id="ProtNLM"/>
    </source>
</evidence>
<dbReference type="InterPro" id="IPR017853">
    <property type="entry name" value="GH"/>
</dbReference>
<dbReference type="PATRIC" id="fig|1179773.3.peg.2742"/>
<dbReference type="eggNOG" id="COG1831">
    <property type="taxonomic scope" value="Bacteria"/>
</dbReference>
<name>K0JXK5_SACES</name>
<dbReference type="HOGENOM" id="CLU_047695_0_0_11"/>
<dbReference type="Proteomes" id="UP000006281">
    <property type="component" value="Chromosome"/>
</dbReference>
<dbReference type="STRING" id="1179773.BN6_27450"/>
<dbReference type="OrthoDB" id="151193at2"/>
<keyword evidence="2" id="KW-1185">Reference proteome</keyword>
<evidence type="ECO:0000313" key="2">
    <source>
        <dbReference type="Proteomes" id="UP000006281"/>
    </source>
</evidence>
<reference evidence="1 2" key="1">
    <citation type="journal article" date="2012" name="BMC Genomics">
        <title>Complete genome sequence of Saccharothrix espanaensis DSM 44229T and comparison to the other completely sequenced Pseudonocardiaceae.</title>
        <authorList>
            <person name="Strobel T."/>
            <person name="Al-Dilaimi A."/>
            <person name="Blom J."/>
            <person name="Gessner A."/>
            <person name="Kalinowski J."/>
            <person name="Luzhetska M."/>
            <person name="Puhler A."/>
            <person name="Szczepanowski R."/>
            <person name="Bechthold A."/>
            <person name="Ruckert C."/>
        </authorList>
    </citation>
    <scope>NUCLEOTIDE SEQUENCE [LARGE SCALE GENOMIC DNA]</scope>
    <source>
        <strain evidence="2">ATCC 51144 / DSM 44229 / JCM 9112 / NBRC 15066 / NRRL 15764</strain>
    </source>
</reference>
<accession>K0JXK5</accession>
<dbReference type="BioCyc" id="SESP1179773:BN6_RS13305-MONOMER"/>
<dbReference type="KEGG" id="sesp:BN6_27450"/>
<gene>
    <name evidence="1" type="ordered locus">BN6_27450</name>
</gene>
<sequence length="336" mass="36534">MRAKGIGYDTGFINQSGVSTHEEWDPAEVARDLRRIRDDLRCTAVRLTGGDPDRLETAARIAAELGLEVWFSPFTNELTTDELLAVLADCADRAERVRRAGASVVLVTGAELSLFTKGFLPGEDGLQRTDALLHGPRDQVAALLADVPRRINEFLARAVRVVRERFGGPVTYASIPFEGVDWTPFDIVSVDAYRAAEIADRYEDLIRGIVAQGKPVAITEFGAATYRGAADLGARGTLVVEYTDGRPSGFTRELVRDEQGQAGYLRDLVGVFERTGVDAAFGCTYASFHLPHGGDPDLDLASFGVVRVDQDGTRVPKESFSALADAYRQGVISLRP</sequence>